<gene>
    <name evidence="1" type="ORF">Afil01_31270</name>
</gene>
<name>A0A9W6WB41_9ACTN</name>
<dbReference type="InterPro" id="IPR036465">
    <property type="entry name" value="vWFA_dom_sf"/>
</dbReference>
<dbReference type="SUPFAM" id="SSF53300">
    <property type="entry name" value="vWA-like"/>
    <property type="match status" value="1"/>
</dbReference>
<keyword evidence="2" id="KW-1185">Reference proteome</keyword>
<protein>
    <recommendedName>
        <fullName evidence="3">VWA domain containing CoxE-like protein</fullName>
    </recommendedName>
</protein>
<evidence type="ECO:0000313" key="1">
    <source>
        <dbReference type="EMBL" id="GLZ78320.1"/>
    </source>
</evidence>
<reference evidence="1" key="1">
    <citation type="submission" date="2023-03" db="EMBL/GenBank/DDBJ databases">
        <title>Actinorhabdospora filicis NBRC 111898.</title>
        <authorList>
            <person name="Ichikawa N."/>
            <person name="Sato H."/>
            <person name="Tonouchi N."/>
        </authorList>
    </citation>
    <scope>NUCLEOTIDE SEQUENCE</scope>
    <source>
        <strain evidence="1">NBRC 111898</strain>
    </source>
</reference>
<dbReference type="Proteomes" id="UP001165079">
    <property type="component" value="Unassembled WGS sequence"/>
</dbReference>
<evidence type="ECO:0000313" key="2">
    <source>
        <dbReference type="Proteomes" id="UP001165079"/>
    </source>
</evidence>
<sequence>MHIQHTASRTRGRDRQWLRVSAELTAFAATATGRRGITVAAAPGLAHGHPACFIPARALIEIDTDVCFPGIDPAGINAANPRDHGNYAPAIGVLHHELAHAEHSRWPRPGTAVPGLVHRAAMLLEEIRAEHLRLSDRGVDRPWLMAAAATIVVPTLITGSVTRYPAWTAAKAALLILGRRDAGVLDPCDVTAIGRQLRAALSAHLLRRLRRVWRRVLHIGDTDAAGMYRLAREWCRILRGADRAGTVDARRAAEAAGAAIRAVRDLIPPIPGPPPWEPERPDPDRVFDRRCPFPQRPPTPGIERASRELARRLERLEVTQREPVARSSALPPGRLRMRGALGASAQRAAGARVTAQPWQRVTRIRPPAPRPRIGIALDVSVSMGHFFTPAVEAAWMCATAARYAHGESAAVTFGEFLQPLVAPGRVPEGLAVPAMEYSTRFLDVAAEALIRALRLSAPGDGRVLFLITDGDVASGEFQLVAEKVAALTRAGCAVVQIAPPDSLWIPRAASILLDAPDRLPQEITRAVIAAMRGTTS</sequence>
<dbReference type="RefSeq" id="WP_285663479.1">
    <property type="nucleotide sequence ID" value="NZ_BSTX01000002.1"/>
</dbReference>
<accession>A0A9W6WB41</accession>
<evidence type="ECO:0008006" key="3">
    <source>
        <dbReference type="Google" id="ProtNLM"/>
    </source>
</evidence>
<proteinExistence type="predicted"/>
<dbReference type="EMBL" id="BSTX01000002">
    <property type="protein sequence ID" value="GLZ78320.1"/>
    <property type="molecule type" value="Genomic_DNA"/>
</dbReference>
<organism evidence="1 2">
    <name type="scientific">Actinorhabdospora filicis</name>
    <dbReference type="NCBI Taxonomy" id="1785913"/>
    <lineage>
        <taxon>Bacteria</taxon>
        <taxon>Bacillati</taxon>
        <taxon>Actinomycetota</taxon>
        <taxon>Actinomycetes</taxon>
        <taxon>Micromonosporales</taxon>
        <taxon>Micromonosporaceae</taxon>
        <taxon>Actinorhabdospora</taxon>
    </lineage>
</organism>
<comment type="caution">
    <text evidence="1">The sequence shown here is derived from an EMBL/GenBank/DDBJ whole genome shotgun (WGS) entry which is preliminary data.</text>
</comment>
<dbReference type="AlphaFoldDB" id="A0A9W6WB41"/>